<sequence length="155" mass="17213">MSLNPSFEPRGTARCTQLWASRWSIIDTFTTPKTLCRSIPLRETNSLTSTQPGEDVVNPNGYLSIVGSLNYLAVATRPDLSFAVGFLSRFAKSPTTRHWSAVQHTLGYIKALGCRSLIKVTTPLFLCSLVFFFLLLFGACCFSLFVFSFIVSAHF</sequence>
<accession>A0A0L6VAV6</accession>
<comment type="caution">
    <text evidence="2">The sequence shown here is derived from an EMBL/GenBank/DDBJ whole genome shotgun (WGS) entry which is preliminary data.</text>
</comment>
<feature type="transmembrane region" description="Helical" evidence="1">
    <location>
        <begin position="124"/>
        <end position="151"/>
    </location>
</feature>
<keyword evidence="1" id="KW-0812">Transmembrane</keyword>
<dbReference type="PANTHER" id="PTHR11439:SF467">
    <property type="entry name" value="INTEGRASE CATALYTIC DOMAIN-CONTAINING PROTEIN"/>
    <property type="match status" value="1"/>
</dbReference>
<evidence type="ECO:0000313" key="2">
    <source>
        <dbReference type="EMBL" id="KNZ57858.1"/>
    </source>
</evidence>
<evidence type="ECO:0000313" key="3">
    <source>
        <dbReference type="Proteomes" id="UP000037035"/>
    </source>
</evidence>
<protein>
    <submittedName>
        <fullName evidence="2">OSIGBa0097A15.7 protein</fullName>
    </submittedName>
</protein>
<keyword evidence="1" id="KW-0472">Membrane</keyword>
<evidence type="ECO:0000256" key="1">
    <source>
        <dbReference type="SAM" id="Phobius"/>
    </source>
</evidence>
<name>A0A0L6VAV6_9BASI</name>
<organism evidence="2 3">
    <name type="scientific">Puccinia sorghi</name>
    <dbReference type="NCBI Taxonomy" id="27349"/>
    <lineage>
        <taxon>Eukaryota</taxon>
        <taxon>Fungi</taxon>
        <taxon>Dikarya</taxon>
        <taxon>Basidiomycota</taxon>
        <taxon>Pucciniomycotina</taxon>
        <taxon>Pucciniomycetes</taxon>
        <taxon>Pucciniales</taxon>
        <taxon>Pucciniaceae</taxon>
        <taxon>Puccinia</taxon>
    </lineage>
</organism>
<dbReference type="STRING" id="27349.A0A0L6VAV6"/>
<dbReference type="EMBL" id="LAVV01006898">
    <property type="protein sequence ID" value="KNZ57858.1"/>
    <property type="molecule type" value="Genomic_DNA"/>
</dbReference>
<reference evidence="2 3" key="1">
    <citation type="submission" date="2015-08" db="EMBL/GenBank/DDBJ databases">
        <title>Next Generation Sequencing and Analysis of the Genome of Puccinia sorghi L Schw, the Causal Agent of Maize Common Rust.</title>
        <authorList>
            <person name="Rochi L."/>
            <person name="Burguener G."/>
            <person name="Darino M."/>
            <person name="Turjanski A."/>
            <person name="Kreff E."/>
            <person name="Dieguez M.J."/>
            <person name="Sacco F."/>
        </authorList>
    </citation>
    <scope>NUCLEOTIDE SEQUENCE [LARGE SCALE GENOMIC DNA]</scope>
    <source>
        <strain evidence="2 3">RO10H11247</strain>
    </source>
</reference>
<dbReference type="VEuPathDB" id="FungiDB:VP01_2054g1"/>
<dbReference type="OrthoDB" id="3344688at2759"/>
<dbReference type="AlphaFoldDB" id="A0A0L6VAV6"/>
<dbReference type="PANTHER" id="PTHR11439">
    <property type="entry name" value="GAG-POL-RELATED RETROTRANSPOSON"/>
    <property type="match status" value="1"/>
</dbReference>
<keyword evidence="1" id="KW-1133">Transmembrane helix</keyword>
<keyword evidence="3" id="KW-1185">Reference proteome</keyword>
<dbReference type="Proteomes" id="UP000037035">
    <property type="component" value="Unassembled WGS sequence"/>
</dbReference>
<gene>
    <name evidence="2" type="ORF">VP01_2054g1</name>
</gene>
<proteinExistence type="predicted"/>